<sequence length="306" mass="33920">MRMRARAWSCSETPNQWRHRMIVEQFFQQISENLAFIADARAFIADTGAFIESLKRRGIPRYDPDQEYERYARVVGDDGKIYRALRANGPSIAIQDPVWEWHDPRVVWALDETRGPKGEKGDDGAPGADGADGDPGPPGADGVDGAPGGRGPRGYTGERGLQGPPGPPGPPGPKGDKGEPGSTTFGKSAINWWRTDRSEERRRHNYASDASDANDRVPIVFDIQLRCKRRHEGWELHEIVHVPGMDIGLTIYNVTEEFYNYHLKGGGSTTYSSNRESGTGPWLPAKSGHGRTKVHADNWDIHVVAR</sequence>
<feature type="compositionally biased region" description="Pro residues" evidence="1">
    <location>
        <begin position="164"/>
        <end position="173"/>
    </location>
</feature>
<dbReference type="InterPro" id="IPR008160">
    <property type="entry name" value="Collagen"/>
</dbReference>
<feature type="compositionally biased region" description="Gly residues" evidence="1">
    <location>
        <begin position="145"/>
        <end position="154"/>
    </location>
</feature>
<feature type="region of interest" description="Disordered" evidence="1">
    <location>
        <begin position="269"/>
        <end position="289"/>
    </location>
</feature>
<feature type="region of interest" description="Disordered" evidence="1">
    <location>
        <begin position="111"/>
        <end position="189"/>
    </location>
</feature>
<keyword evidence="2" id="KW-0176">Collagen</keyword>
<dbReference type="InterPro" id="IPR050149">
    <property type="entry name" value="Collagen_superfamily"/>
</dbReference>
<gene>
    <name evidence="2" type="ORF">F4X14_18190</name>
</gene>
<dbReference type="PANTHER" id="PTHR24023:SF1082">
    <property type="entry name" value="COLLAGEN TRIPLE HELIX REPEAT"/>
    <property type="match status" value="1"/>
</dbReference>
<proteinExistence type="predicted"/>
<dbReference type="AlphaFoldDB" id="A0A6B1DC89"/>
<dbReference type="Pfam" id="PF01391">
    <property type="entry name" value="Collagen"/>
    <property type="match status" value="1"/>
</dbReference>
<dbReference type="PANTHER" id="PTHR24023">
    <property type="entry name" value="COLLAGEN ALPHA"/>
    <property type="match status" value="1"/>
</dbReference>
<organism evidence="2">
    <name type="scientific">Caldilineaceae bacterium SB0661_bin_32</name>
    <dbReference type="NCBI Taxonomy" id="2605255"/>
    <lineage>
        <taxon>Bacteria</taxon>
        <taxon>Bacillati</taxon>
        <taxon>Chloroflexota</taxon>
        <taxon>Caldilineae</taxon>
        <taxon>Caldilineales</taxon>
        <taxon>Caldilineaceae</taxon>
    </lineage>
</organism>
<dbReference type="GO" id="GO:0030198">
    <property type="term" value="P:extracellular matrix organization"/>
    <property type="evidence" value="ECO:0007669"/>
    <property type="project" value="TreeGrafter"/>
</dbReference>
<feature type="compositionally biased region" description="Basic and acidic residues" evidence="1">
    <location>
        <begin position="111"/>
        <end position="123"/>
    </location>
</feature>
<reference evidence="2" key="1">
    <citation type="submission" date="2019-09" db="EMBL/GenBank/DDBJ databases">
        <title>Characterisation of the sponge microbiome using genome-centric metagenomics.</title>
        <authorList>
            <person name="Engelberts J.P."/>
            <person name="Robbins S.J."/>
            <person name="De Goeij J.M."/>
            <person name="Aranda M."/>
            <person name="Bell S.C."/>
            <person name="Webster N.S."/>
        </authorList>
    </citation>
    <scope>NUCLEOTIDE SEQUENCE</scope>
    <source>
        <strain evidence="2">SB0661_bin_32</strain>
    </source>
</reference>
<dbReference type="GO" id="GO:0005615">
    <property type="term" value="C:extracellular space"/>
    <property type="evidence" value="ECO:0007669"/>
    <property type="project" value="TreeGrafter"/>
</dbReference>
<comment type="caution">
    <text evidence="2">The sequence shown here is derived from an EMBL/GenBank/DDBJ whole genome shotgun (WGS) entry which is preliminary data.</text>
</comment>
<evidence type="ECO:0000313" key="2">
    <source>
        <dbReference type="EMBL" id="MYC96895.1"/>
    </source>
</evidence>
<accession>A0A6B1DC89</accession>
<evidence type="ECO:0000256" key="1">
    <source>
        <dbReference type="SAM" id="MobiDB-lite"/>
    </source>
</evidence>
<protein>
    <submittedName>
        <fullName evidence="2">Collagen-like protein</fullName>
    </submittedName>
</protein>
<dbReference type="EMBL" id="VXMH01000099">
    <property type="protein sequence ID" value="MYC96895.1"/>
    <property type="molecule type" value="Genomic_DNA"/>
</dbReference>
<dbReference type="GO" id="GO:0030020">
    <property type="term" value="F:extracellular matrix structural constituent conferring tensile strength"/>
    <property type="evidence" value="ECO:0007669"/>
    <property type="project" value="TreeGrafter"/>
</dbReference>
<dbReference type="GO" id="GO:0031012">
    <property type="term" value="C:extracellular matrix"/>
    <property type="evidence" value="ECO:0007669"/>
    <property type="project" value="TreeGrafter"/>
</dbReference>
<name>A0A6B1DC89_9CHLR</name>